<dbReference type="PANTHER" id="PTHR40980:SF3">
    <property type="entry name" value="TONB-DEPENDENT RECEPTOR-LIKE BETA-BARREL DOMAIN-CONTAINING PROTEIN"/>
    <property type="match status" value="1"/>
</dbReference>
<dbReference type="Pfam" id="PF00593">
    <property type="entry name" value="TonB_dep_Rec_b-barrel"/>
    <property type="match status" value="1"/>
</dbReference>
<feature type="chain" id="PRO_5040735003" evidence="12">
    <location>
        <begin position="27"/>
        <end position="893"/>
    </location>
</feature>
<evidence type="ECO:0000313" key="15">
    <source>
        <dbReference type="EMBL" id="MCP1340359.1"/>
    </source>
</evidence>
<dbReference type="InterPro" id="IPR039426">
    <property type="entry name" value="TonB-dep_rcpt-like"/>
</dbReference>
<evidence type="ECO:0000256" key="1">
    <source>
        <dbReference type="ARBA" id="ARBA00004571"/>
    </source>
</evidence>
<keyword evidence="5 12" id="KW-0732">Signal</keyword>
<evidence type="ECO:0000259" key="13">
    <source>
        <dbReference type="Pfam" id="PF00593"/>
    </source>
</evidence>
<feature type="signal peptide" evidence="12">
    <location>
        <begin position="1"/>
        <end position="26"/>
    </location>
</feature>
<dbReference type="InterPro" id="IPR010917">
    <property type="entry name" value="TonB_rcpt_CS"/>
</dbReference>
<dbReference type="InterPro" id="IPR010104">
    <property type="entry name" value="TonB_rcpt_bac"/>
</dbReference>
<evidence type="ECO:0000256" key="7">
    <source>
        <dbReference type="ARBA" id="ARBA00023136"/>
    </source>
</evidence>
<evidence type="ECO:0000256" key="11">
    <source>
        <dbReference type="RuleBase" id="RU003357"/>
    </source>
</evidence>
<proteinExistence type="inferred from homology"/>
<dbReference type="InterPro" id="IPR012910">
    <property type="entry name" value="Plug_dom"/>
</dbReference>
<dbReference type="InterPro" id="IPR000531">
    <property type="entry name" value="Beta-barrel_TonB"/>
</dbReference>
<keyword evidence="6 11" id="KW-0798">TonB box</keyword>
<comment type="similarity">
    <text evidence="9 11">Belongs to the TonB-dependent receptor family.</text>
</comment>
<evidence type="ECO:0000256" key="4">
    <source>
        <dbReference type="ARBA" id="ARBA00022692"/>
    </source>
</evidence>
<dbReference type="Gene3D" id="2.40.170.20">
    <property type="entry name" value="TonB-dependent receptor, beta-barrel domain"/>
    <property type="match status" value="1"/>
</dbReference>
<evidence type="ECO:0000259" key="14">
    <source>
        <dbReference type="Pfam" id="PF07715"/>
    </source>
</evidence>
<dbReference type="NCBIfam" id="TIGR01782">
    <property type="entry name" value="TonB-Xanth-Caul"/>
    <property type="match status" value="1"/>
</dbReference>
<protein>
    <submittedName>
        <fullName evidence="15">TonB-dependent receptor</fullName>
    </submittedName>
</protein>
<reference evidence="15" key="1">
    <citation type="submission" date="2022-06" db="EMBL/GenBank/DDBJ databases">
        <title>Idiomarina rhizosphaerae M1R2S28.</title>
        <authorList>
            <person name="Sun J.-Q."/>
            <person name="Li L.-F."/>
        </authorList>
    </citation>
    <scope>NUCLEOTIDE SEQUENCE</scope>
    <source>
        <strain evidence="15">M1R2S28</strain>
    </source>
</reference>
<feature type="domain" description="TonB-dependent receptor-like beta-barrel" evidence="13">
    <location>
        <begin position="411"/>
        <end position="860"/>
    </location>
</feature>
<keyword evidence="15" id="KW-0675">Receptor</keyword>
<gene>
    <name evidence="15" type="ORF">NJR55_12240</name>
</gene>
<dbReference type="Pfam" id="PF07715">
    <property type="entry name" value="Plug"/>
    <property type="match status" value="1"/>
</dbReference>
<evidence type="ECO:0000256" key="2">
    <source>
        <dbReference type="ARBA" id="ARBA00022448"/>
    </source>
</evidence>
<dbReference type="Gene3D" id="2.170.130.10">
    <property type="entry name" value="TonB-dependent receptor, plug domain"/>
    <property type="match status" value="1"/>
</dbReference>
<dbReference type="CDD" id="cd01347">
    <property type="entry name" value="ligand_gated_channel"/>
    <property type="match status" value="1"/>
</dbReference>
<evidence type="ECO:0000256" key="5">
    <source>
        <dbReference type="ARBA" id="ARBA00022729"/>
    </source>
</evidence>
<dbReference type="RefSeq" id="WP_253620205.1">
    <property type="nucleotide sequence ID" value="NZ_JAMZDE010000008.1"/>
</dbReference>
<dbReference type="EMBL" id="JAMZDE010000008">
    <property type="protein sequence ID" value="MCP1340359.1"/>
    <property type="molecule type" value="Genomic_DNA"/>
</dbReference>
<evidence type="ECO:0000256" key="8">
    <source>
        <dbReference type="ARBA" id="ARBA00023237"/>
    </source>
</evidence>
<comment type="caution">
    <text evidence="15">The sequence shown here is derived from an EMBL/GenBank/DDBJ whole genome shotgun (WGS) entry which is preliminary data.</text>
</comment>
<keyword evidence="16" id="KW-1185">Reference proteome</keyword>
<organism evidence="15 16">
    <name type="scientific">Idiomarina rhizosphaerae</name>
    <dbReference type="NCBI Taxonomy" id="2961572"/>
    <lineage>
        <taxon>Bacteria</taxon>
        <taxon>Pseudomonadati</taxon>
        <taxon>Pseudomonadota</taxon>
        <taxon>Gammaproteobacteria</taxon>
        <taxon>Alteromonadales</taxon>
        <taxon>Idiomarinaceae</taxon>
        <taxon>Idiomarina</taxon>
    </lineage>
</organism>
<dbReference type="InterPro" id="IPR036942">
    <property type="entry name" value="Beta-barrel_TonB_sf"/>
</dbReference>
<keyword evidence="3 9" id="KW-1134">Transmembrane beta strand</keyword>
<evidence type="ECO:0000313" key="16">
    <source>
        <dbReference type="Proteomes" id="UP001139474"/>
    </source>
</evidence>
<dbReference type="SUPFAM" id="SSF56935">
    <property type="entry name" value="Porins"/>
    <property type="match status" value="1"/>
</dbReference>
<dbReference type="InterPro" id="IPR037066">
    <property type="entry name" value="Plug_dom_sf"/>
</dbReference>
<dbReference type="AlphaFoldDB" id="A0A9X2FZG6"/>
<keyword evidence="2 9" id="KW-0813">Transport</keyword>
<keyword evidence="4 9" id="KW-0812">Transmembrane</keyword>
<sequence>MNHSFRKTVLATAIVSAFGYSNTVQAQEQAVDEEAMEVIEVTSFRSSLIKAKDFKREAIISRDSILAEDIADFPDLNLADSLQRVPGVSITREGGEGRQISLRGLGPDFTRVQVNGMEAMGTSASPMDAKGGASRTRSFDFNVFASELFNRIDVNKTYSADQEEGGIGGTVGLYTAKPFDYDGSKSAISLKGGYNDNSEETDPRFAGLISNTWGKFGALASVAYSERSTTEYGTNTTRWRREGGKTAADPNDTELQAELDSGELWFPRGHRYSLWNNQQKRLGITTALQFKPSKELSFSFDLMHSELENEYDEHHSAVKDNKVVKDLEWIENDGQKEVLYASYEDATWRNENTRRRNESEFNQYTLTMDWSLTPDFSMSAMVGTSSSDFEQPQVLKSNIHAKNKVDIMTDFRGDRFYGISTSPNFDVTSMEGFEVKDIYMQENYITNDFDIAKVDFSYFIGDTGELTFGANYKKFENTGYQLTRSNAQNEAPQNAGELTLTDDLVNVFKQHPDRNWIQADLDNLLAYYGLQGTRLDDSDVSENDKSPVTEETSAVYAQYGFESSVAGRPLRVSTGLRYFETEITSAGVSGGLDIESTRTYSDVLPTLNLVYELNPDLLWRFAATKNITRPSLGSLGYNASVSQTSGEAITSVTMGNPDLDPFESTNLDTAIEWYFEDVGYASAAIFHKDIDNFIVGTTTEVVYSTLGLPEELLPIDKNMDSIFYLQRPENVDSSTIKGAELAFSRDLDFLPAPFNNLGVIANYTYADGESLYRNIYGIEGNDQVKPFSGLSKNSYNFTLYYEVENWGARVSAAYRSRYGSGATSSADQDESGYHGTTYVDFSSFYQLTDNVKLSLEGINLTNVREESYSDSHDRAYNTITSGRTVMLGITAQF</sequence>
<evidence type="ECO:0000256" key="12">
    <source>
        <dbReference type="SAM" id="SignalP"/>
    </source>
</evidence>
<keyword evidence="7 9" id="KW-0472">Membrane</keyword>
<dbReference type="PROSITE" id="PS52016">
    <property type="entry name" value="TONB_DEPENDENT_REC_3"/>
    <property type="match status" value="1"/>
</dbReference>
<name>A0A9X2FZG6_9GAMM</name>
<accession>A0A9X2FZG6</accession>
<evidence type="ECO:0000256" key="3">
    <source>
        <dbReference type="ARBA" id="ARBA00022452"/>
    </source>
</evidence>
<feature type="short sequence motif" description="TonB C-terminal box" evidence="10">
    <location>
        <begin position="876"/>
        <end position="893"/>
    </location>
</feature>
<feature type="domain" description="TonB-dependent receptor plug" evidence="14">
    <location>
        <begin position="56"/>
        <end position="170"/>
    </location>
</feature>
<comment type="subcellular location">
    <subcellularLocation>
        <location evidence="1 9">Cell outer membrane</location>
        <topology evidence="1 9">Multi-pass membrane protein</topology>
    </subcellularLocation>
</comment>
<evidence type="ECO:0000256" key="6">
    <source>
        <dbReference type="ARBA" id="ARBA00023077"/>
    </source>
</evidence>
<dbReference type="GO" id="GO:0009279">
    <property type="term" value="C:cell outer membrane"/>
    <property type="evidence" value="ECO:0007669"/>
    <property type="project" value="UniProtKB-SubCell"/>
</dbReference>
<keyword evidence="8 9" id="KW-0998">Cell outer membrane</keyword>
<dbReference type="PANTHER" id="PTHR40980">
    <property type="entry name" value="PLUG DOMAIN-CONTAINING PROTEIN"/>
    <property type="match status" value="1"/>
</dbReference>
<evidence type="ECO:0000256" key="9">
    <source>
        <dbReference type="PROSITE-ProRule" id="PRU01360"/>
    </source>
</evidence>
<evidence type="ECO:0000256" key="10">
    <source>
        <dbReference type="PROSITE-ProRule" id="PRU10144"/>
    </source>
</evidence>
<dbReference type="PROSITE" id="PS01156">
    <property type="entry name" value="TONB_DEPENDENT_REC_2"/>
    <property type="match status" value="1"/>
</dbReference>
<dbReference type="Proteomes" id="UP001139474">
    <property type="component" value="Unassembled WGS sequence"/>
</dbReference>